<evidence type="ECO:0000256" key="4">
    <source>
        <dbReference type="SAM" id="Phobius"/>
    </source>
</evidence>
<proteinExistence type="inferred from homology"/>
<dbReference type="PROSITE" id="PS50111">
    <property type="entry name" value="CHEMOTAXIS_TRANSDUC_2"/>
    <property type="match status" value="1"/>
</dbReference>
<sequence length="731" mass="76402">MNIHSIKFRIVALSGLCVALATGALVGYGVYSAEQTAAYVGENVDGLLDRLSQDSLSRLASTQAGVIRAEVDSAFYAARAMARGLETLARPEKQGGSPASSRRGQLNDILLRVLKDNPRFNGTYSAWLPDELDGHDAEFVNRKDLGSDETGRALPYWTRDAQGKIALQPLVEYSSRELHPNGVMKGGWFLGPQADGKESILAPLPYIVQGKAVHLATMSVPIVVDGAFVGVAGADFNLEFIQTLAEKVNASIYEGKGSVAIITNAGLVVAASGKASAIGGAFEAIDDKAKQDRDVLRAGSAEVRVDSEHDLLKVFSPVPLGRTGAAWSVIISEPRSVVLAGARQLAAALADREKNDVTLKIFAALLVAAVAVAMMALVATGISSPIAQLSEALRRLARGEKLDKIAGAERKDEIGEISRAVDQIRVGAEEETARKTAAAESDRQRQEKERQATMLRLADEFERAMGDVVQGVVAASTQLQSASTSMSTATGRVAGQAQSAAQAAEEASHNVRTVAAAAEQLTASIAEIKRQVDESASVTAQAASEAESTSSKVKELSESAQTIGQIVDLINNIAGQTNLLALNATIEAARAGESGRGFAVVANEVKDLATQTGRATSDIGAQINEIQRSTEASAAAIVNIASVMERTKSISATIAFSVDQQGTATEEIAQSVAEASRGTSQVSADLVGINTAAQDSADAANQVQTAAAALARQAETLRGVMGQFLQTVRAA</sequence>
<dbReference type="RefSeq" id="WP_104508073.1">
    <property type="nucleotide sequence ID" value="NZ_JACIGC010000004.1"/>
</dbReference>
<dbReference type="AlphaFoldDB" id="A0A2S6N7T9"/>
<comment type="similarity">
    <text evidence="2">Belongs to the methyl-accepting chemotaxis (MCP) protein family.</text>
</comment>
<dbReference type="CDD" id="cd06225">
    <property type="entry name" value="HAMP"/>
    <property type="match status" value="1"/>
</dbReference>
<dbReference type="SUPFAM" id="SSF58104">
    <property type="entry name" value="Methyl-accepting chemotaxis protein (MCP) signaling domain"/>
    <property type="match status" value="1"/>
</dbReference>
<evidence type="ECO:0000313" key="6">
    <source>
        <dbReference type="Proteomes" id="UP000239089"/>
    </source>
</evidence>
<dbReference type="InterPro" id="IPR004089">
    <property type="entry name" value="MCPsignal_dom"/>
</dbReference>
<evidence type="ECO:0000256" key="2">
    <source>
        <dbReference type="ARBA" id="ARBA00029447"/>
    </source>
</evidence>
<dbReference type="Pfam" id="PF00015">
    <property type="entry name" value="MCPsignal"/>
    <property type="match status" value="1"/>
</dbReference>
<name>A0A2S6N7T9_9HYPH</name>
<keyword evidence="4" id="KW-0812">Transmembrane</keyword>
<dbReference type="InterPro" id="IPR003660">
    <property type="entry name" value="HAMP_dom"/>
</dbReference>
<organism evidence="5 6">
    <name type="scientific">Rhodoblastus sphagnicola</name>
    <dbReference type="NCBI Taxonomy" id="333368"/>
    <lineage>
        <taxon>Bacteria</taxon>
        <taxon>Pseudomonadati</taxon>
        <taxon>Pseudomonadota</taxon>
        <taxon>Alphaproteobacteria</taxon>
        <taxon>Hyphomicrobiales</taxon>
        <taxon>Rhodoblastaceae</taxon>
        <taxon>Rhodoblastus</taxon>
    </lineage>
</organism>
<keyword evidence="4" id="KW-0472">Membrane</keyword>
<dbReference type="SMART" id="SM00283">
    <property type="entry name" value="MA"/>
    <property type="match status" value="1"/>
</dbReference>
<gene>
    <name evidence="5" type="ORF">CCR94_11480</name>
</gene>
<dbReference type="PROSITE" id="PS50885">
    <property type="entry name" value="HAMP"/>
    <property type="match status" value="1"/>
</dbReference>
<feature type="compositionally biased region" description="Basic and acidic residues" evidence="3">
    <location>
        <begin position="440"/>
        <end position="449"/>
    </location>
</feature>
<feature type="region of interest" description="Disordered" evidence="3">
    <location>
        <begin position="428"/>
        <end position="449"/>
    </location>
</feature>
<evidence type="ECO:0000313" key="5">
    <source>
        <dbReference type="EMBL" id="PPQ30685.1"/>
    </source>
</evidence>
<dbReference type="Gene3D" id="1.10.287.950">
    <property type="entry name" value="Methyl-accepting chemotaxis protein"/>
    <property type="match status" value="1"/>
</dbReference>
<dbReference type="OrthoDB" id="7293398at2"/>
<dbReference type="EMBL" id="NHSJ01000073">
    <property type="protein sequence ID" value="PPQ30685.1"/>
    <property type="molecule type" value="Genomic_DNA"/>
</dbReference>
<accession>A0A2S6N7T9</accession>
<dbReference type="PANTHER" id="PTHR32089:SF112">
    <property type="entry name" value="LYSOZYME-LIKE PROTEIN-RELATED"/>
    <property type="match status" value="1"/>
</dbReference>
<dbReference type="Gene3D" id="1.10.8.500">
    <property type="entry name" value="HAMP domain in histidine kinase"/>
    <property type="match status" value="1"/>
</dbReference>
<dbReference type="Proteomes" id="UP000239089">
    <property type="component" value="Unassembled WGS sequence"/>
</dbReference>
<evidence type="ECO:0000256" key="1">
    <source>
        <dbReference type="ARBA" id="ARBA00023224"/>
    </source>
</evidence>
<comment type="caution">
    <text evidence="5">The sequence shown here is derived from an EMBL/GenBank/DDBJ whole genome shotgun (WGS) entry which is preliminary data.</text>
</comment>
<dbReference type="GO" id="GO:0016020">
    <property type="term" value="C:membrane"/>
    <property type="evidence" value="ECO:0007669"/>
    <property type="project" value="InterPro"/>
</dbReference>
<protein>
    <submittedName>
        <fullName evidence="5">Methyl-accepting chemotaxis protein</fullName>
    </submittedName>
</protein>
<keyword evidence="4" id="KW-1133">Transmembrane helix</keyword>
<reference evidence="5 6" key="1">
    <citation type="journal article" date="2018" name="Arch. Microbiol.">
        <title>New insights into the metabolic potential of the phototrophic purple bacterium Rhodopila globiformis DSM 161(T) from its draft genome sequence and evidence for a vanadium-dependent nitrogenase.</title>
        <authorList>
            <person name="Imhoff J.F."/>
            <person name="Rahn T."/>
            <person name="Kunzel S."/>
            <person name="Neulinger S.C."/>
        </authorList>
    </citation>
    <scope>NUCLEOTIDE SEQUENCE [LARGE SCALE GENOMIC DNA]</scope>
    <source>
        <strain evidence="5 6">DSM 16996</strain>
    </source>
</reference>
<dbReference type="PANTHER" id="PTHR32089">
    <property type="entry name" value="METHYL-ACCEPTING CHEMOTAXIS PROTEIN MCPB"/>
    <property type="match status" value="1"/>
</dbReference>
<feature type="transmembrane region" description="Helical" evidence="4">
    <location>
        <begin position="361"/>
        <end position="387"/>
    </location>
</feature>
<dbReference type="GO" id="GO:0007165">
    <property type="term" value="P:signal transduction"/>
    <property type="evidence" value="ECO:0007669"/>
    <property type="project" value="UniProtKB-KW"/>
</dbReference>
<dbReference type="CDD" id="cd12913">
    <property type="entry name" value="PDC1_MCP_like"/>
    <property type="match status" value="1"/>
</dbReference>
<keyword evidence="6" id="KW-1185">Reference proteome</keyword>
<evidence type="ECO:0000256" key="3">
    <source>
        <dbReference type="SAM" id="MobiDB-lite"/>
    </source>
</evidence>
<dbReference type="SMART" id="SM00304">
    <property type="entry name" value="HAMP"/>
    <property type="match status" value="1"/>
</dbReference>
<dbReference type="Gene3D" id="3.30.450.20">
    <property type="entry name" value="PAS domain"/>
    <property type="match status" value="1"/>
</dbReference>
<keyword evidence="1" id="KW-0807">Transducer</keyword>
<dbReference type="Pfam" id="PF00672">
    <property type="entry name" value="HAMP"/>
    <property type="match status" value="1"/>
</dbReference>